<dbReference type="InterPro" id="IPR052529">
    <property type="entry name" value="Bact_Transport_Assoc"/>
</dbReference>
<feature type="transmembrane region" description="Helical" evidence="1">
    <location>
        <begin position="183"/>
        <end position="203"/>
    </location>
</feature>
<feature type="transmembrane region" description="Helical" evidence="1">
    <location>
        <begin position="395"/>
        <end position="416"/>
    </location>
</feature>
<protein>
    <recommendedName>
        <fullName evidence="2">DUF418 domain-containing protein</fullName>
    </recommendedName>
</protein>
<dbReference type="Proteomes" id="UP000569092">
    <property type="component" value="Unassembled WGS sequence"/>
</dbReference>
<dbReference type="Pfam" id="PF04235">
    <property type="entry name" value="DUF418"/>
    <property type="match status" value="1"/>
</dbReference>
<feature type="transmembrane region" description="Helical" evidence="1">
    <location>
        <begin position="107"/>
        <end position="125"/>
    </location>
</feature>
<feature type="transmembrane region" description="Helical" evidence="1">
    <location>
        <begin position="422"/>
        <end position="444"/>
    </location>
</feature>
<accession>A0A7W8JAK2</accession>
<organism evidence="3 4">
    <name type="scientific">Tunturiibacter lichenicola</name>
    <dbReference type="NCBI Taxonomy" id="2051959"/>
    <lineage>
        <taxon>Bacteria</taxon>
        <taxon>Pseudomonadati</taxon>
        <taxon>Acidobacteriota</taxon>
        <taxon>Terriglobia</taxon>
        <taxon>Terriglobales</taxon>
        <taxon>Acidobacteriaceae</taxon>
        <taxon>Tunturiibacter</taxon>
    </lineage>
</organism>
<sequence>MASVAGVNPDEGVIAPGTPEELAGPAQVDLSATRPVARGERIGSMDVLRGFSLMGILVMNICDFAYGYRNYLYPLSTVKPVFSGPHWKINTAVWFLRWIFAEGKMRALFSMLFGAGVILLTERALARGAGIKAADIFTRRNMWLVLIGMIHGYLIWDGDILFYYGVAALLFLFPFRNVRVKRLMWTAGIILFINSVLLMGGQYGSEYSAKQAAAKANAKLAQHQTLTEDEIGDLKKWQSVQDRWRAPDKKKYEDIAAMQKGYWKAQGHVAGNVLMGELKGAYFGFGDWVGLMLLGMALYKNGFLPGRLSMKTYSWIAVIGLGVGWAVTGVGAYKAWAGHFDMFKTLIWMQAPYDIGRIAGALGNAALLLILVKARVFRWLLARIAAVGQMALSNYLLTSLTMKTIFVWGTWHWYGYVEYYKIYYAVAGMWIFNMAFSSIWLRYFEFGPMEWVWRSLTYWKRQPMRIRAVAPSPVVADAMA</sequence>
<evidence type="ECO:0000256" key="1">
    <source>
        <dbReference type="SAM" id="Phobius"/>
    </source>
</evidence>
<reference evidence="3 4" key="1">
    <citation type="submission" date="2020-08" db="EMBL/GenBank/DDBJ databases">
        <title>Genomic Encyclopedia of Type Strains, Phase IV (KMG-V): Genome sequencing to study the core and pangenomes of soil and plant-associated prokaryotes.</title>
        <authorList>
            <person name="Whitman W."/>
        </authorList>
    </citation>
    <scope>NUCLEOTIDE SEQUENCE [LARGE SCALE GENOMIC DNA]</scope>
    <source>
        <strain evidence="3 4">M8US30</strain>
    </source>
</reference>
<evidence type="ECO:0000313" key="4">
    <source>
        <dbReference type="Proteomes" id="UP000569092"/>
    </source>
</evidence>
<dbReference type="InterPro" id="IPR007349">
    <property type="entry name" value="DUF418"/>
</dbReference>
<feature type="domain" description="DUF418" evidence="2">
    <location>
        <begin position="298"/>
        <end position="460"/>
    </location>
</feature>
<feature type="transmembrane region" description="Helical" evidence="1">
    <location>
        <begin position="47"/>
        <end position="68"/>
    </location>
</feature>
<evidence type="ECO:0000259" key="2">
    <source>
        <dbReference type="Pfam" id="PF04235"/>
    </source>
</evidence>
<proteinExistence type="predicted"/>
<evidence type="ECO:0000313" key="3">
    <source>
        <dbReference type="EMBL" id="MBB5344526.1"/>
    </source>
</evidence>
<keyword evidence="1" id="KW-0472">Membrane</keyword>
<gene>
    <name evidence="3" type="ORF">HDF10_002505</name>
</gene>
<dbReference type="PANTHER" id="PTHR30590">
    <property type="entry name" value="INNER MEMBRANE PROTEIN"/>
    <property type="match status" value="1"/>
</dbReference>
<keyword evidence="1" id="KW-1133">Transmembrane helix</keyword>
<feature type="transmembrane region" description="Helical" evidence="1">
    <location>
        <begin position="355"/>
        <end position="374"/>
    </location>
</feature>
<dbReference type="AlphaFoldDB" id="A0A7W8JAK2"/>
<comment type="caution">
    <text evidence="3">The sequence shown here is derived from an EMBL/GenBank/DDBJ whole genome shotgun (WGS) entry which is preliminary data.</text>
</comment>
<dbReference type="EMBL" id="JACHDZ010000003">
    <property type="protein sequence ID" value="MBB5344526.1"/>
    <property type="molecule type" value="Genomic_DNA"/>
</dbReference>
<feature type="transmembrane region" description="Helical" evidence="1">
    <location>
        <begin position="312"/>
        <end position="335"/>
    </location>
</feature>
<name>A0A7W8JAK2_9BACT</name>
<feature type="transmembrane region" description="Helical" evidence="1">
    <location>
        <begin position="137"/>
        <end position="154"/>
    </location>
</feature>
<dbReference type="PANTHER" id="PTHR30590:SF2">
    <property type="entry name" value="INNER MEMBRANE PROTEIN"/>
    <property type="match status" value="1"/>
</dbReference>
<keyword evidence="1" id="KW-0812">Transmembrane</keyword>